<name>A0ACC6KZ03_9SPHI</name>
<accession>A0ACC6KZ03</accession>
<evidence type="ECO:0000313" key="2">
    <source>
        <dbReference type="Proteomes" id="UP001246858"/>
    </source>
</evidence>
<keyword evidence="2" id="KW-1185">Reference proteome</keyword>
<proteinExistence type="predicted"/>
<evidence type="ECO:0000313" key="1">
    <source>
        <dbReference type="EMBL" id="MDR6784489.1"/>
    </source>
</evidence>
<sequence>MTTCYVIDDEKFSINEITGMVEKTPGLKLIGSSVDPILGLQEILENQTPDIIFLDVEMPNISGLELMQMMPGNVMVILTTAHAKYAVDAFDKDVVDYLFKPFNYSRFIKAVEKAKLMMGLRRPNSVQRNDEIFVNTGKKGNFSRIRISEIVCIKAIDDVVSIHTSCGVHFSHIRLKEIEQSLPPEIFIRIHRAFIISVNYVKEINGSKVTMLDNSSFPLGDLYKNDFLARIEKKIVKTYRGH</sequence>
<organism evidence="1 2">
    <name type="scientific">Pedobacter africanus</name>
    <dbReference type="NCBI Taxonomy" id="151894"/>
    <lineage>
        <taxon>Bacteria</taxon>
        <taxon>Pseudomonadati</taxon>
        <taxon>Bacteroidota</taxon>
        <taxon>Sphingobacteriia</taxon>
        <taxon>Sphingobacteriales</taxon>
        <taxon>Sphingobacteriaceae</taxon>
        <taxon>Pedobacter</taxon>
    </lineage>
</organism>
<keyword evidence="1" id="KW-0238">DNA-binding</keyword>
<dbReference type="EMBL" id="JAVDTF010000002">
    <property type="protein sequence ID" value="MDR6784489.1"/>
    <property type="molecule type" value="Genomic_DNA"/>
</dbReference>
<protein>
    <submittedName>
        <fullName evidence="1">DNA-binding LytR/AlgR family response regulator</fullName>
    </submittedName>
</protein>
<reference evidence="1" key="1">
    <citation type="submission" date="2023-07" db="EMBL/GenBank/DDBJ databases">
        <title>Sorghum-associated microbial communities from plants grown in Nebraska, USA.</title>
        <authorList>
            <person name="Schachtman D."/>
        </authorList>
    </citation>
    <scope>NUCLEOTIDE SEQUENCE</scope>
    <source>
        <strain evidence="1">2697</strain>
    </source>
</reference>
<gene>
    <name evidence="1" type="ORF">J2X78_003054</name>
</gene>
<dbReference type="Proteomes" id="UP001246858">
    <property type="component" value="Unassembled WGS sequence"/>
</dbReference>
<comment type="caution">
    <text evidence="1">The sequence shown here is derived from an EMBL/GenBank/DDBJ whole genome shotgun (WGS) entry which is preliminary data.</text>
</comment>